<dbReference type="KEGG" id="acan:ACA1_280570"/>
<dbReference type="SUPFAM" id="SSF54236">
    <property type="entry name" value="Ubiquitin-like"/>
    <property type="match status" value="2"/>
</dbReference>
<name>L8H8F5_ACACF</name>
<dbReference type="PROSITE" id="PS01358">
    <property type="entry name" value="ZF_RANBP2_1"/>
    <property type="match status" value="1"/>
</dbReference>
<dbReference type="InterPro" id="IPR001876">
    <property type="entry name" value="Znf_RanBP2"/>
</dbReference>
<dbReference type="PANTHER" id="PTHR24006">
    <property type="entry name" value="UBIQUITIN CARBOXYL-TERMINAL HYDROLASE"/>
    <property type="match status" value="1"/>
</dbReference>
<evidence type="ECO:0000256" key="1">
    <source>
        <dbReference type="ARBA" id="ARBA00000707"/>
    </source>
</evidence>
<evidence type="ECO:0000313" key="16">
    <source>
        <dbReference type="EMBL" id="ELR21003.1"/>
    </source>
</evidence>
<dbReference type="InterPro" id="IPR028889">
    <property type="entry name" value="USP"/>
</dbReference>
<dbReference type="InterPro" id="IPR045578">
    <property type="entry name" value="USP47_C"/>
</dbReference>
<sequence>MNSLLQTLFMTTEFRSALFGWRYNPKKDGDERLCIPLQLQRLFARLCLSACPHIETKNVTDSFGWHGNEVFQQQDVQELIRVLLDAIDKTFCANDLDNPITPLYRGLLHDYLRCTQCNYSRIRSDAFMDIPLVIRGVSSLEEALDLYMTPEVLDKSNQWYCERCEKRVDALKGLKLKELPPIITLQLKRFDYNYSTMTRIKLNNRVSFPFYLDMGKYHKSDIDDQHTPVPVKKTPPSDTEDVAVIEDWSCALCTYLNIPQLKRCEMCSTPRPQLNADEPQRQPDADASPAAPAPPPAPGSEDSQKPGEKDTPEAAAEEPYQSEEVPHVGENDHIYQLFSVMIHSAYIKSQKTGRWYSFNDMHVTHITEQDVWRMFGDEEKRMTAANAYLLMYRKMEPTTATATTEVSACAGPEEGVNELDGALDEIPEDLRKEVEEENRRYDEERAEHQRKLDTIDLRIFYGNTPTMIHIHKQKTLRDATELAYREAKVSESVPLSSVRLRSYNSTTGTVGLPFTGNEDKKLTDLGIFSQRSLLLETKNPSDEWPAEETEGLTLKVIKLNEQTLELEPALTVSLADASTATLAQLKAALEEKAGIRSDAQRLLRVCNSDVEFIEGSAESTLVNDCKISDGSLLYVEELKVQPITASHLSFPRGERGSPFLADGLSLLKQRFEAEQNTIELNFNNPNTDEEDIKIAIDQRETIGTLKKRIGAIVGLPNHEFRLRRKLLNKEYKDEDETLQQCYLFDGSALLVEKGRSLKAGEILSKVYMYSAEEEDLAFTLVLDSMIVTEGDLSAKVKAHVRERLGEDYLPWDRVRVREKIECRLGTAMKRGKTLKQTVSALRDGVELALQVVDEDAKAELDEAEMVLETRHFCPATMELKRGEELGLLKDSSVLALRTVIGAKYDVPVQFVAVAKPFKHQLGVVSSLLSLNWELYDDAVITKSPLYLRDGDLMLWRDLREIPKEIATDGLPQVVGSVSRPRESGIVIRTVHDLPPGGGAGGEAKEELLQAEEPATKAAGDVATPEPVQ</sequence>
<dbReference type="GO" id="GO:0008270">
    <property type="term" value="F:zinc ion binding"/>
    <property type="evidence" value="ECO:0007669"/>
    <property type="project" value="UniProtKB-KW"/>
</dbReference>
<dbReference type="GO" id="GO:0006508">
    <property type="term" value="P:proteolysis"/>
    <property type="evidence" value="ECO:0007669"/>
    <property type="project" value="UniProtKB-KW"/>
</dbReference>
<dbReference type="SMART" id="SM00547">
    <property type="entry name" value="ZnF_RBZ"/>
    <property type="match status" value="1"/>
</dbReference>
<dbReference type="InterPro" id="IPR000626">
    <property type="entry name" value="Ubiquitin-like_dom"/>
</dbReference>
<dbReference type="EMBL" id="KB007908">
    <property type="protein sequence ID" value="ELR21003.1"/>
    <property type="molecule type" value="Genomic_DNA"/>
</dbReference>
<evidence type="ECO:0000256" key="9">
    <source>
        <dbReference type="ARBA" id="ARBA00022833"/>
    </source>
</evidence>
<dbReference type="VEuPathDB" id="AmoebaDB:ACA1_280570"/>
<dbReference type="STRING" id="1257118.L8H8F5"/>
<evidence type="ECO:0000256" key="2">
    <source>
        <dbReference type="ARBA" id="ARBA00012759"/>
    </source>
</evidence>
<evidence type="ECO:0000259" key="14">
    <source>
        <dbReference type="PROSITE" id="PS50199"/>
    </source>
</evidence>
<feature type="domain" description="USP" evidence="15">
    <location>
        <begin position="1"/>
        <end position="395"/>
    </location>
</feature>
<dbReference type="Gene3D" id="3.90.70.10">
    <property type="entry name" value="Cysteine proteinases"/>
    <property type="match status" value="1"/>
</dbReference>
<dbReference type="GO" id="GO:0005829">
    <property type="term" value="C:cytosol"/>
    <property type="evidence" value="ECO:0007669"/>
    <property type="project" value="TreeGrafter"/>
</dbReference>
<dbReference type="InterPro" id="IPR029071">
    <property type="entry name" value="Ubiquitin-like_domsf"/>
</dbReference>
<dbReference type="PROSITE" id="PS50199">
    <property type="entry name" value="ZF_RANBP2_2"/>
    <property type="match status" value="1"/>
</dbReference>
<dbReference type="GO" id="GO:0016579">
    <property type="term" value="P:protein deubiquitination"/>
    <property type="evidence" value="ECO:0007669"/>
    <property type="project" value="InterPro"/>
</dbReference>
<dbReference type="RefSeq" id="XP_004344746.1">
    <property type="nucleotide sequence ID" value="XM_004344696.1"/>
</dbReference>
<dbReference type="CDD" id="cd17039">
    <property type="entry name" value="Ubl_ubiquitin_like"/>
    <property type="match status" value="1"/>
</dbReference>
<evidence type="ECO:0000259" key="15">
    <source>
        <dbReference type="PROSITE" id="PS50235"/>
    </source>
</evidence>
<dbReference type="InterPro" id="IPR050164">
    <property type="entry name" value="Peptidase_C19"/>
</dbReference>
<dbReference type="Pfam" id="PF00443">
    <property type="entry name" value="UCH"/>
    <property type="match status" value="1"/>
</dbReference>
<dbReference type="InterPro" id="IPR001394">
    <property type="entry name" value="Peptidase_C19_UCH"/>
</dbReference>
<evidence type="ECO:0000256" key="4">
    <source>
        <dbReference type="ARBA" id="ARBA00022723"/>
    </source>
</evidence>
<keyword evidence="8" id="KW-0788">Thiol protease</keyword>
<dbReference type="InterPro" id="IPR036443">
    <property type="entry name" value="Znf_RanBP2_sf"/>
</dbReference>
<dbReference type="PROSITE" id="PS50235">
    <property type="entry name" value="USP_3"/>
    <property type="match status" value="1"/>
</dbReference>
<evidence type="ECO:0000256" key="3">
    <source>
        <dbReference type="ARBA" id="ARBA00022670"/>
    </source>
</evidence>
<feature type="domain" description="RanBP2-type" evidence="14">
    <location>
        <begin position="244"/>
        <end position="273"/>
    </location>
</feature>
<dbReference type="OrthoDB" id="19290at2759"/>
<comment type="catalytic activity">
    <reaction evidence="1">
        <text>Thiol-dependent hydrolysis of ester, thioester, amide, peptide and isopeptide bonds formed by the C-terminal Gly of ubiquitin (a 76-residue protein attached to proteins as an intracellular targeting signal).</text>
        <dbReference type="EC" id="3.4.19.12"/>
    </reaction>
</comment>
<dbReference type="GO" id="GO:0004843">
    <property type="term" value="F:cysteine-type deubiquitinase activity"/>
    <property type="evidence" value="ECO:0007669"/>
    <property type="project" value="UniProtKB-EC"/>
</dbReference>
<keyword evidence="3" id="KW-0645">Protease</keyword>
<keyword evidence="4" id="KW-0479">Metal-binding</keyword>
<dbReference type="Proteomes" id="UP000011083">
    <property type="component" value="Unassembled WGS sequence"/>
</dbReference>
<keyword evidence="9" id="KW-0862">Zinc</keyword>
<accession>L8H8F5</accession>
<dbReference type="GO" id="GO:0005634">
    <property type="term" value="C:nucleus"/>
    <property type="evidence" value="ECO:0007669"/>
    <property type="project" value="TreeGrafter"/>
</dbReference>
<gene>
    <name evidence="16" type="ORF">ACA1_280570</name>
</gene>
<dbReference type="EC" id="3.4.19.12" evidence="2"/>
<dbReference type="PANTHER" id="PTHR24006:SF702">
    <property type="entry name" value="UBIQUITIN CARBOXYL-TERMINAL HYDROLASE 47"/>
    <property type="match status" value="1"/>
</dbReference>
<evidence type="ECO:0000313" key="17">
    <source>
        <dbReference type="Proteomes" id="UP000011083"/>
    </source>
</evidence>
<feature type="coiled-coil region" evidence="11">
    <location>
        <begin position="427"/>
        <end position="458"/>
    </location>
</feature>
<evidence type="ECO:0000256" key="5">
    <source>
        <dbReference type="ARBA" id="ARBA00022771"/>
    </source>
</evidence>
<keyword evidence="7" id="KW-0378">Hydrolase</keyword>
<evidence type="ECO:0000259" key="13">
    <source>
        <dbReference type="PROSITE" id="PS50053"/>
    </source>
</evidence>
<dbReference type="AlphaFoldDB" id="L8H8F5"/>
<keyword evidence="5 10" id="KW-0863">Zinc-finger</keyword>
<evidence type="ECO:0000256" key="6">
    <source>
        <dbReference type="ARBA" id="ARBA00022786"/>
    </source>
</evidence>
<keyword evidence="17" id="KW-1185">Reference proteome</keyword>
<dbReference type="GeneID" id="14921878"/>
<dbReference type="InterPro" id="IPR038765">
    <property type="entry name" value="Papain-like_cys_pep_sf"/>
</dbReference>
<dbReference type="Gene3D" id="3.10.20.90">
    <property type="entry name" value="Phosphatidylinositol 3-kinase Catalytic Subunit, Chain A, domain 1"/>
    <property type="match status" value="1"/>
</dbReference>
<dbReference type="Gene3D" id="2.30.30.380">
    <property type="entry name" value="Zn-finger domain of Sec23/24"/>
    <property type="match status" value="1"/>
</dbReference>
<dbReference type="SUPFAM" id="SSF90209">
    <property type="entry name" value="Ran binding protein zinc finger-like"/>
    <property type="match status" value="1"/>
</dbReference>
<keyword evidence="11" id="KW-0175">Coiled coil</keyword>
<feature type="compositionally biased region" description="Basic and acidic residues" evidence="12">
    <location>
        <begin position="302"/>
        <end position="312"/>
    </location>
</feature>
<evidence type="ECO:0000256" key="7">
    <source>
        <dbReference type="ARBA" id="ARBA00022801"/>
    </source>
</evidence>
<protein>
    <recommendedName>
        <fullName evidence="2">ubiquitinyl hydrolase 1</fullName>
        <ecNumber evidence="2">3.4.19.12</ecNumber>
    </recommendedName>
</protein>
<evidence type="ECO:0000256" key="11">
    <source>
        <dbReference type="SAM" id="Coils"/>
    </source>
</evidence>
<evidence type="ECO:0000256" key="12">
    <source>
        <dbReference type="SAM" id="MobiDB-lite"/>
    </source>
</evidence>
<reference evidence="16 17" key="1">
    <citation type="journal article" date="2013" name="Genome Biol.">
        <title>Genome of Acanthamoeba castellanii highlights extensive lateral gene transfer and early evolution of tyrosine kinase signaling.</title>
        <authorList>
            <person name="Clarke M."/>
            <person name="Lohan A.J."/>
            <person name="Liu B."/>
            <person name="Lagkouvardos I."/>
            <person name="Roy S."/>
            <person name="Zafar N."/>
            <person name="Bertelli C."/>
            <person name="Schilde C."/>
            <person name="Kianianmomeni A."/>
            <person name="Burglin T.R."/>
            <person name="Frech C."/>
            <person name="Turcotte B."/>
            <person name="Kopec K.O."/>
            <person name="Synnott J.M."/>
            <person name="Choo C."/>
            <person name="Paponov I."/>
            <person name="Finkler A."/>
            <person name="Soon Heng Tan C."/>
            <person name="Hutchins A.P."/>
            <person name="Weinmeier T."/>
            <person name="Rattei T."/>
            <person name="Chu J.S."/>
            <person name="Gimenez G."/>
            <person name="Irimia M."/>
            <person name="Rigden D.J."/>
            <person name="Fitzpatrick D.A."/>
            <person name="Lorenzo-Morales J."/>
            <person name="Bateman A."/>
            <person name="Chiu C.H."/>
            <person name="Tang P."/>
            <person name="Hegemann P."/>
            <person name="Fromm H."/>
            <person name="Raoult D."/>
            <person name="Greub G."/>
            <person name="Miranda-Saavedra D."/>
            <person name="Chen N."/>
            <person name="Nash P."/>
            <person name="Ginger M.L."/>
            <person name="Horn M."/>
            <person name="Schaap P."/>
            <person name="Caler L."/>
            <person name="Loftus B."/>
        </authorList>
    </citation>
    <scope>NUCLEOTIDE SEQUENCE [LARGE SCALE GENOMIC DNA]</scope>
    <source>
        <strain evidence="16 17">Neff</strain>
    </source>
</reference>
<feature type="domain" description="Ubiquitin-like" evidence="13">
    <location>
        <begin position="678"/>
        <end position="751"/>
    </location>
</feature>
<dbReference type="SUPFAM" id="SSF54001">
    <property type="entry name" value="Cysteine proteinases"/>
    <property type="match status" value="1"/>
</dbReference>
<keyword evidence="6" id="KW-0833">Ubl conjugation pathway</keyword>
<feature type="region of interest" description="Disordered" evidence="12">
    <location>
        <begin position="273"/>
        <end position="325"/>
    </location>
</feature>
<evidence type="ECO:0000256" key="10">
    <source>
        <dbReference type="PROSITE-ProRule" id="PRU00322"/>
    </source>
</evidence>
<evidence type="ECO:0000256" key="8">
    <source>
        <dbReference type="ARBA" id="ARBA00022807"/>
    </source>
</evidence>
<dbReference type="OMA" id="HSTCAYM"/>
<dbReference type="Pfam" id="PF19718">
    <property type="entry name" value="USP47_C"/>
    <property type="match status" value="1"/>
</dbReference>
<feature type="region of interest" description="Disordered" evidence="12">
    <location>
        <begin position="991"/>
        <end position="1028"/>
    </location>
</feature>
<organism evidence="16 17">
    <name type="scientific">Acanthamoeba castellanii (strain ATCC 30010 / Neff)</name>
    <dbReference type="NCBI Taxonomy" id="1257118"/>
    <lineage>
        <taxon>Eukaryota</taxon>
        <taxon>Amoebozoa</taxon>
        <taxon>Discosea</taxon>
        <taxon>Longamoebia</taxon>
        <taxon>Centramoebida</taxon>
        <taxon>Acanthamoebidae</taxon>
        <taxon>Acanthamoeba</taxon>
    </lineage>
</organism>
<proteinExistence type="predicted"/>
<dbReference type="PROSITE" id="PS50053">
    <property type="entry name" value="UBIQUITIN_2"/>
    <property type="match status" value="1"/>
</dbReference>